<proteinExistence type="predicted"/>
<feature type="non-terminal residue" evidence="2">
    <location>
        <position position="1"/>
    </location>
</feature>
<dbReference type="Pfam" id="PF00646">
    <property type="entry name" value="F-box"/>
    <property type="match status" value="1"/>
</dbReference>
<accession>A0AAN4Z1N6</accession>
<comment type="caution">
    <text evidence="2">The sequence shown here is derived from an EMBL/GenBank/DDBJ whole genome shotgun (WGS) entry which is preliminary data.</text>
</comment>
<evidence type="ECO:0000259" key="1">
    <source>
        <dbReference type="Pfam" id="PF00646"/>
    </source>
</evidence>
<protein>
    <recommendedName>
        <fullName evidence="1">F-box domain-containing protein</fullName>
    </recommendedName>
</protein>
<evidence type="ECO:0000313" key="2">
    <source>
        <dbReference type="EMBL" id="GMR30298.1"/>
    </source>
</evidence>
<keyword evidence="3" id="KW-1185">Reference proteome</keyword>
<gene>
    <name evidence="2" type="ORF">PMAYCL1PPCAC_00493</name>
</gene>
<name>A0AAN4Z1N6_9BILA</name>
<evidence type="ECO:0000313" key="3">
    <source>
        <dbReference type="Proteomes" id="UP001328107"/>
    </source>
</evidence>
<dbReference type="AlphaFoldDB" id="A0AAN4Z1N6"/>
<feature type="non-terminal residue" evidence="2">
    <location>
        <position position="132"/>
    </location>
</feature>
<dbReference type="EMBL" id="BTRK01000001">
    <property type="protein sequence ID" value="GMR30298.1"/>
    <property type="molecule type" value="Genomic_DNA"/>
</dbReference>
<feature type="domain" description="F-box" evidence="1">
    <location>
        <begin position="42"/>
        <end position="66"/>
    </location>
</feature>
<dbReference type="Proteomes" id="UP001328107">
    <property type="component" value="Unassembled WGS sequence"/>
</dbReference>
<organism evidence="2 3">
    <name type="scientific">Pristionchus mayeri</name>
    <dbReference type="NCBI Taxonomy" id="1317129"/>
    <lineage>
        <taxon>Eukaryota</taxon>
        <taxon>Metazoa</taxon>
        <taxon>Ecdysozoa</taxon>
        <taxon>Nematoda</taxon>
        <taxon>Chromadorea</taxon>
        <taxon>Rhabditida</taxon>
        <taxon>Rhabditina</taxon>
        <taxon>Diplogasteromorpha</taxon>
        <taxon>Diplogasteroidea</taxon>
        <taxon>Neodiplogasteridae</taxon>
        <taxon>Pristionchus</taxon>
    </lineage>
</organism>
<reference evidence="3" key="1">
    <citation type="submission" date="2022-10" db="EMBL/GenBank/DDBJ databases">
        <title>Genome assembly of Pristionchus species.</title>
        <authorList>
            <person name="Yoshida K."/>
            <person name="Sommer R.J."/>
        </authorList>
    </citation>
    <scope>NUCLEOTIDE SEQUENCE [LARGE SCALE GENOMIC DNA]</scope>
    <source>
        <strain evidence="3">RS5460</strain>
    </source>
</reference>
<dbReference type="InterPro" id="IPR001810">
    <property type="entry name" value="F-box_dom"/>
</dbReference>
<sequence>ARQGNLLTEEQLKNQRFKLPLDHNYYQMEVEESSKSMKDYFDLLPNELISVVISNLPPKDRLNLRLNKRLQAIEVEAKDYTRKMAITRSDPDVCKIKFTIVDAQEIVTERSHSIRRFSQFASNQVYKEISSE</sequence>